<gene>
    <name evidence="1" type="ORF">KQP761_LOCUS26871</name>
    <name evidence="2" type="ORF">XDN619_LOCUS26370</name>
</gene>
<dbReference type="EMBL" id="CAJNOW010014731">
    <property type="protein sequence ID" value="CAF1634862.1"/>
    <property type="molecule type" value="Genomic_DNA"/>
</dbReference>
<name>A0A816WXQ1_9BILA</name>
<reference evidence="2" key="1">
    <citation type="submission" date="2021-02" db="EMBL/GenBank/DDBJ databases">
        <authorList>
            <person name="Nowell W R."/>
        </authorList>
    </citation>
    <scope>NUCLEOTIDE SEQUENCE</scope>
</reference>
<comment type="caution">
    <text evidence="2">The sequence shown here is derived from an EMBL/GenBank/DDBJ whole genome shotgun (WGS) entry which is preliminary data.</text>
</comment>
<dbReference type="EMBL" id="CAJNRG010012331">
    <property type="protein sequence ID" value="CAF2139113.1"/>
    <property type="molecule type" value="Genomic_DNA"/>
</dbReference>
<evidence type="ECO:0000313" key="1">
    <source>
        <dbReference type="EMBL" id="CAF1634862.1"/>
    </source>
</evidence>
<proteinExistence type="predicted"/>
<dbReference type="AlphaFoldDB" id="A0A816WXQ1"/>
<protein>
    <submittedName>
        <fullName evidence="2">Uncharacterized protein</fullName>
    </submittedName>
</protein>
<evidence type="ECO:0000313" key="2">
    <source>
        <dbReference type="EMBL" id="CAF2139113.1"/>
    </source>
</evidence>
<evidence type="ECO:0000313" key="3">
    <source>
        <dbReference type="Proteomes" id="UP000663887"/>
    </source>
</evidence>
<dbReference type="SUPFAM" id="SSF52540">
    <property type="entry name" value="P-loop containing nucleoside triphosphate hydrolases"/>
    <property type="match status" value="1"/>
</dbReference>
<accession>A0A816WXQ1</accession>
<sequence length="99" mass="11493">MITDMDEDEAKQKRTSQFDSLVYEFLRLVQIDVFVRNELHEDLHEAMADKLSDGQNTRLLLARVFFRAHHRNASLLILEESDQGLATETTVSIIDNIME</sequence>
<dbReference type="OrthoDB" id="10381311at2759"/>
<organism evidence="2 3">
    <name type="scientific">Rotaria magnacalcarata</name>
    <dbReference type="NCBI Taxonomy" id="392030"/>
    <lineage>
        <taxon>Eukaryota</taxon>
        <taxon>Metazoa</taxon>
        <taxon>Spiralia</taxon>
        <taxon>Gnathifera</taxon>
        <taxon>Rotifera</taxon>
        <taxon>Eurotatoria</taxon>
        <taxon>Bdelloidea</taxon>
        <taxon>Philodinida</taxon>
        <taxon>Philodinidae</taxon>
        <taxon>Rotaria</taxon>
    </lineage>
</organism>
<dbReference type="Proteomes" id="UP000663834">
    <property type="component" value="Unassembled WGS sequence"/>
</dbReference>
<dbReference type="Gene3D" id="3.40.50.300">
    <property type="entry name" value="P-loop containing nucleotide triphosphate hydrolases"/>
    <property type="match status" value="1"/>
</dbReference>
<dbReference type="Proteomes" id="UP000663887">
    <property type="component" value="Unassembled WGS sequence"/>
</dbReference>
<dbReference type="InterPro" id="IPR027417">
    <property type="entry name" value="P-loop_NTPase"/>
</dbReference>